<comment type="function">
    <text evidence="9">Transcription factor.</text>
</comment>
<evidence type="ECO:0000256" key="1">
    <source>
        <dbReference type="ARBA" id="ARBA00004123"/>
    </source>
</evidence>
<dbReference type="EMBL" id="JACMSC010000002">
    <property type="protein sequence ID" value="KAG6531404.1"/>
    <property type="molecule type" value="Genomic_DNA"/>
</dbReference>
<comment type="caution">
    <text evidence="12">The sequence shown here is derived from an EMBL/GenBank/DDBJ whole genome shotgun (WGS) entry which is preliminary data.</text>
</comment>
<dbReference type="OrthoDB" id="6159439at2759"/>
<dbReference type="InterPro" id="IPR045224">
    <property type="entry name" value="HDZip_class_I_plant"/>
</dbReference>
<evidence type="ECO:0000256" key="4">
    <source>
        <dbReference type="ARBA" id="ARBA00023163"/>
    </source>
</evidence>
<evidence type="ECO:0000256" key="6">
    <source>
        <dbReference type="ARBA" id="ARBA00037260"/>
    </source>
</evidence>
<keyword evidence="4 9" id="KW-0804">Transcription</keyword>
<accession>A0A8J5LRI7</accession>
<evidence type="ECO:0000313" key="12">
    <source>
        <dbReference type="EMBL" id="KAG6531404.1"/>
    </source>
</evidence>
<evidence type="ECO:0000256" key="7">
    <source>
        <dbReference type="PROSITE-ProRule" id="PRU00108"/>
    </source>
</evidence>
<dbReference type="GO" id="GO:0000981">
    <property type="term" value="F:DNA-binding transcription factor activity, RNA polymerase II-specific"/>
    <property type="evidence" value="ECO:0007669"/>
    <property type="project" value="UniProtKB-UniRule"/>
</dbReference>
<feature type="domain" description="Homeobox" evidence="11">
    <location>
        <begin position="42"/>
        <end position="102"/>
    </location>
</feature>
<dbReference type="PANTHER" id="PTHR24326:SF547">
    <property type="entry name" value="HOMEOBOX-LEUCINE ZIPPER PROTEIN ATHB-6"/>
    <property type="match status" value="1"/>
</dbReference>
<dbReference type="Pfam" id="PF00046">
    <property type="entry name" value="Homeodomain"/>
    <property type="match status" value="1"/>
</dbReference>
<dbReference type="FunFam" id="1.10.10.60:FF:000242">
    <property type="entry name" value="Homeobox-leucine zipper protein HOX13"/>
    <property type="match status" value="1"/>
</dbReference>
<protein>
    <recommendedName>
        <fullName evidence="9">Homeobox-leucine zipper protein</fullName>
    </recommendedName>
    <alternativeName>
        <fullName evidence="9">HD-ZIP protein</fullName>
    </alternativeName>
    <alternativeName>
        <fullName evidence="9">Homeodomain transcription factor</fullName>
    </alternativeName>
</protein>
<evidence type="ECO:0000313" key="13">
    <source>
        <dbReference type="Proteomes" id="UP000734854"/>
    </source>
</evidence>
<dbReference type="InterPro" id="IPR003106">
    <property type="entry name" value="Leu_zip_homeo"/>
</dbReference>
<evidence type="ECO:0000256" key="2">
    <source>
        <dbReference type="ARBA" id="ARBA00023015"/>
    </source>
</evidence>
<name>A0A8J5LRI7_ZINOF</name>
<organism evidence="12 13">
    <name type="scientific">Zingiber officinale</name>
    <name type="common">Ginger</name>
    <name type="synonym">Amomum zingiber</name>
    <dbReference type="NCBI Taxonomy" id="94328"/>
    <lineage>
        <taxon>Eukaryota</taxon>
        <taxon>Viridiplantae</taxon>
        <taxon>Streptophyta</taxon>
        <taxon>Embryophyta</taxon>
        <taxon>Tracheophyta</taxon>
        <taxon>Spermatophyta</taxon>
        <taxon>Magnoliopsida</taxon>
        <taxon>Liliopsida</taxon>
        <taxon>Zingiberales</taxon>
        <taxon>Zingiberaceae</taxon>
        <taxon>Zingiber</taxon>
    </lineage>
</organism>
<feature type="region of interest" description="Disordered" evidence="10">
    <location>
        <begin position="147"/>
        <end position="175"/>
    </location>
</feature>
<dbReference type="GO" id="GO:0043565">
    <property type="term" value="F:sequence-specific DNA binding"/>
    <property type="evidence" value="ECO:0007669"/>
    <property type="project" value="InterPro"/>
</dbReference>
<keyword evidence="7 8" id="KW-0238">DNA-binding</keyword>
<dbReference type="AlphaFoldDB" id="A0A8J5LRI7"/>
<keyword evidence="13" id="KW-1185">Reference proteome</keyword>
<keyword evidence="7 8" id="KW-0539">Nucleus</keyword>
<evidence type="ECO:0000256" key="10">
    <source>
        <dbReference type="SAM" id="MobiDB-lite"/>
    </source>
</evidence>
<dbReference type="Pfam" id="PF02183">
    <property type="entry name" value="HALZ"/>
    <property type="match status" value="1"/>
</dbReference>
<keyword evidence="2 9" id="KW-0805">Transcription regulation</keyword>
<dbReference type="SMART" id="SM00389">
    <property type="entry name" value="HOX"/>
    <property type="match status" value="1"/>
</dbReference>
<evidence type="ECO:0000256" key="5">
    <source>
        <dbReference type="ARBA" id="ARBA00025748"/>
    </source>
</evidence>
<dbReference type="CDD" id="cd00086">
    <property type="entry name" value="homeodomain"/>
    <property type="match status" value="1"/>
</dbReference>
<dbReference type="InterPro" id="IPR001356">
    <property type="entry name" value="HD"/>
</dbReference>
<keyword evidence="3 7" id="KW-0371">Homeobox</keyword>
<dbReference type="GO" id="GO:0045893">
    <property type="term" value="P:positive regulation of DNA-templated transcription"/>
    <property type="evidence" value="ECO:0007669"/>
    <property type="project" value="TreeGrafter"/>
</dbReference>
<dbReference type="Proteomes" id="UP000734854">
    <property type="component" value="Unassembled WGS sequence"/>
</dbReference>
<evidence type="ECO:0000256" key="3">
    <source>
        <dbReference type="ARBA" id="ARBA00023155"/>
    </source>
</evidence>
<dbReference type="PROSITE" id="PS50071">
    <property type="entry name" value="HOMEOBOX_2"/>
    <property type="match status" value="1"/>
</dbReference>
<sequence length="276" mass="30747">MKRSLSFSDRMIPTGEERSAFTSFMDGLEEDESMEEEVYGGGGHGAKKRRLRTEQVRALEKSFEADNKLEPERKVRLAQELELQPRQVAVWFQNRRARWKTKQLEHDYAALKASHDALRLDCDALVRDKDSLLAEIKELKAKLAEADPVAPEAEKKAIAATDEPPAPPLACKDGSWDSDSSAVLNDAMLNDDDSPRGQSSSASAANLLSVGIDATFPDSPPPPPLFNLDSRTIKSVGEGGGIYYFPNHVIKMEEEQCNSFFADDEPTPCLSWLYWN</sequence>
<reference evidence="12 13" key="1">
    <citation type="submission" date="2020-08" db="EMBL/GenBank/DDBJ databases">
        <title>Plant Genome Project.</title>
        <authorList>
            <person name="Zhang R.-G."/>
        </authorList>
    </citation>
    <scope>NUCLEOTIDE SEQUENCE [LARGE SCALE GENOMIC DNA]</scope>
    <source>
        <tissue evidence="12">Rhizome</tissue>
    </source>
</reference>
<proteinExistence type="inferred from homology"/>
<comment type="subcellular location">
    <subcellularLocation>
        <location evidence="1 7 8">Nucleus</location>
    </subcellularLocation>
</comment>
<dbReference type="GO" id="GO:0005634">
    <property type="term" value="C:nucleus"/>
    <property type="evidence" value="ECO:0007669"/>
    <property type="project" value="UniProtKB-SubCell"/>
</dbReference>
<dbReference type="PROSITE" id="PS00027">
    <property type="entry name" value="HOMEOBOX_1"/>
    <property type="match status" value="1"/>
</dbReference>
<evidence type="ECO:0000256" key="8">
    <source>
        <dbReference type="RuleBase" id="RU000682"/>
    </source>
</evidence>
<comment type="similarity">
    <text evidence="5 9">Belongs to the HD-ZIP homeobox family. Class I subfamily.</text>
</comment>
<gene>
    <name evidence="12" type="ORF">ZIOFF_005210</name>
</gene>
<comment type="function">
    <text evidence="6">Probable transcription factor.</text>
</comment>
<evidence type="ECO:0000256" key="9">
    <source>
        <dbReference type="RuleBase" id="RU369038"/>
    </source>
</evidence>
<dbReference type="InterPro" id="IPR017970">
    <property type="entry name" value="Homeobox_CS"/>
</dbReference>
<dbReference type="PANTHER" id="PTHR24326">
    <property type="entry name" value="HOMEOBOX-LEUCINE ZIPPER PROTEIN"/>
    <property type="match status" value="1"/>
</dbReference>
<feature type="DNA-binding region" description="Homeobox" evidence="7">
    <location>
        <begin position="44"/>
        <end position="103"/>
    </location>
</feature>
<evidence type="ECO:0000259" key="11">
    <source>
        <dbReference type="PROSITE" id="PS50071"/>
    </source>
</evidence>